<dbReference type="OrthoDB" id="6499436at2759"/>
<proteinExistence type="predicted"/>
<protein>
    <submittedName>
        <fullName evidence="2">Uncharacterized protein</fullName>
    </submittedName>
</protein>
<keyword evidence="1" id="KW-0732">Signal</keyword>
<sequence length="152" mass="16566">MLQRGSWCVVLTVAAAGSLLAGAARNQLIADGPAEPDTLMNWKNSRDLQEHRDLCEDGTSPGFREGSLLDMKRAFHAMRGKKAAPFHAMRGKKLKGSNGDINTIIAELRRQIMAGKRVHFVSGSFFGMRGKRFGGPANLEAEVAAPVMEETR</sequence>
<dbReference type="InParanoid" id="A0A7M7K4D8"/>
<organism evidence="2 3">
    <name type="scientific">Varroa destructor</name>
    <name type="common">Honeybee mite</name>
    <dbReference type="NCBI Taxonomy" id="109461"/>
    <lineage>
        <taxon>Eukaryota</taxon>
        <taxon>Metazoa</taxon>
        <taxon>Ecdysozoa</taxon>
        <taxon>Arthropoda</taxon>
        <taxon>Chelicerata</taxon>
        <taxon>Arachnida</taxon>
        <taxon>Acari</taxon>
        <taxon>Parasitiformes</taxon>
        <taxon>Mesostigmata</taxon>
        <taxon>Gamasina</taxon>
        <taxon>Dermanyssoidea</taxon>
        <taxon>Varroidae</taxon>
        <taxon>Varroa</taxon>
    </lineage>
</organism>
<evidence type="ECO:0000313" key="3">
    <source>
        <dbReference type="Proteomes" id="UP000594260"/>
    </source>
</evidence>
<dbReference type="EnsemblMetazoa" id="XM_022804846">
    <property type="protein sequence ID" value="XP_022660581"/>
    <property type="gene ID" value="LOC111250114"/>
</dbReference>
<dbReference type="AlphaFoldDB" id="A0A7M7K4D8"/>
<feature type="signal peptide" evidence="1">
    <location>
        <begin position="1"/>
        <end position="23"/>
    </location>
</feature>
<reference evidence="2" key="1">
    <citation type="submission" date="2021-01" db="UniProtKB">
        <authorList>
            <consortium name="EnsemblMetazoa"/>
        </authorList>
    </citation>
    <scope>IDENTIFICATION</scope>
</reference>
<feature type="chain" id="PRO_5029608398" evidence="1">
    <location>
        <begin position="24"/>
        <end position="152"/>
    </location>
</feature>
<name>A0A7M7K4D8_VARDE</name>
<evidence type="ECO:0000313" key="2">
    <source>
        <dbReference type="EnsemblMetazoa" id="XP_022660581"/>
    </source>
</evidence>
<accession>A0A7M7K4D8</accession>
<dbReference type="GeneID" id="111250114"/>
<evidence type="ECO:0000256" key="1">
    <source>
        <dbReference type="SAM" id="SignalP"/>
    </source>
</evidence>
<dbReference type="Proteomes" id="UP000594260">
    <property type="component" value="Unplaced"/>
</dbReference>
<dbReference type="RefSeq" id="XP_022660581.1">
    <property type="nucleotide sequence ID" value="XM_022804846.1"/>
</dbReference>
<dbReference type="KEGG" id="vde:111250114"/>
<keyword evidence="3" id="KW-1185">Reference proteome</keyword>